<evidence type="ECO:0000256" key="1">
    <source>
        <dbReference type="ARBA" id="ARBA00004141"/>
    </source>
</evidence>
<feature type="transmembrane region" description="Helical" evidence="5">
    <location>
        <begin position="121"/>
        <end position="140"/>
    </location>
</feature>
<keyword evidence="4 5" id="KW-0472">Membrane</keyword>
<dbReference type="GO" id="GO:0016874">
    <property type="term" value="F:ligase activity"/>
    <property type="evidence" value="ECO:0007669"/>
    <property type="project" value="UniProtKB-KW"/>
</dbReference>
<evidence type="ECO:0000313" key="7">
    <source>
        <dbReference type="EMBL" id="RGA04154.1"/>
    </source>
</evidence>
<feature type="transmembrane region" description="Helical" evidence="5">
    <location>
        <begin position="32"/>
        <end position="52"/>
    </location>
</feature>
<feature type="transmembrane region" description="Helical" evidence="5">
    <location>
        <begin position="58"/>
        <end position="79"/>
    </location>
</feature>
<evidence type="ECO:0000256" key="3">
    <source>
        <dbReference type="ARBA" id="ARBA00022989"/>
    </source>
</evidence>
<dbReference type="Pfam" id="PF04932">
    <property type="entry name" value="Wzy_C"/>
    <property type="match status" value="1"/>
</dbReference>
<dbReference type="PANTHER" id="PTHR37422">
    <property type="entry name" value="TEICHURONIC ACID BIOSYNTHESIS PROTEIN TUAE"/>
    <property type="match status" value="1"/>
</dbReference>
<evidence type="ECO:0000259" key="6">
    <source>
        <dbReference type="Pfam" id="PF04932"/>
    </source>
</evidence>
<evidence type="ECO:0000256" key="5">
    <source>
        <dbReference type="SAM" id="Phobius"/>
    </source>
</evidence>
<evidence type="ECO:0000256" key="2">
    <source>
        <dbReference type="ARBA" id="ARBA00022692"/>
    </source>
</evidence>
<feature type="transmembrane region" description="Helical" evidence="5">
    <location>
        <begin position="246"/>
        <end position="270"/>
    </location>
</feature>
<evidence type="ECO:0000313" key="8">
    <source>
        <dbReference type="Proteomes" id="UP000262538"/>
    </source>
</evidence>
<keyword evidence="3 5" id="KW-1133">Transmembrane helix</keyword>
<feature type="transmembrane region" description="Helical" evidence="5">
    <location>
        <begin position="394"/>
        <end position="411"/>
    </location>
</feature>
<feature type="transmembrane region" description="Helical" evidence="5">
    <location>
        <begin position="152"/>
        <end position="171"/>
    </location>
</feature>
<accession>A0ABX9LM53</accession>
<keyword evidence="8" id="KW-1185">Reference proteome</keyword>
<protein>
    <submittedName>
        <fullName evidence="7">O-antigen ligase family protein</fullName>
    </submittedName>
</protein>
<dbReference type="EMBL" id="QFZU02000064">
    <property type="protein sequence ID" value="RGA04154.1"/>
    <property type="molecule type" value="Genomic_DNA"/>
</dbReference>
<feature type="transmembrane region" description="Helical" evidence="5">
    <location>
        <begin position="417"/>
        <end position="438"/>
    </location>
</feature>
<feature type="transmembrane region" description="Helical" evidence="5">
    <location>
        <begin position="91"/>
        <end position="109"/>
    </location>
</feature>
<organism evidence="7 8">
    <name type="scientific">Microbispora triticiradicis</name>
    <dbReference type="NCBI Taxonomy" id="2200763"/>
    <lineage>
        <taxon>Bacteria</taxon>
        <taxon>Bacillati</taxon>
        <taxon>Actinomycetota</taxon>
        <taxon>Actinomycetes</taxon>
        <taxon>Streptosporangiales</taxon>
        <taxon>Streptosporangiaceae</taxon>
        <taxon>Microbispora</taxon>
    </lineage>
</organism>
<feature type="transmembrane region" description="Helical" evidence="5">
    <location>
        <begin position="208"/>
        <end position="226"/>
    </location>
</feature>
<dbReference type="Proteomes" id="UP000262538">
    <property type="component" value="Unassembled WGS sequence"/>
</dbReference>
<comment type="caution">
    <text evidence="7">The sequence shown here is derived from an EMBL/GenBank/DDBJ whole genome shotgun (WGS) entry which is preliminary data.</text>
</comment>
<proteinExistence type="predicted"/>
<feature type="transmembrane region" description="Helical" evidence="5">
    <location>
        <begin position="356"/>
        <end position="382"/>
    </location>
</feature>
<dbReference type="InterPro" id="IPR007016">
    <property type="entry name" value="O-antigen_ligase-rel_domated"/>
</dbReference>
<feature type="transmembrane region" description="Helical" evidence="5">
    <location>
        <begin position="282"/>
        <end position="301"/>
    </location>
</feature>
<dbReference type="InterPro" id="IPR051533">
    <property type="entry name" value="WaaL-like"/>
</dbReference>
<sequence>MVNGAVDGVSDLSEPVLDDEAPRRRLPFSVDAVTVLSLLVVALVLIPSRYVVGPLGSAGTPAILVAAVAFGWYCASIFTERSTPLRGRQPVRTSIFVYVCAILASFVAATTRPISPDELQAANTALLPVIGWCGIALLAADGIPNRERLDVLLRRFVMGATFVAIVGIVQFATAFDLSQYLAFPGLKVNGTFISLYNRDGFNRPTSTTIHPIEFSATLAMALPLALHNMLYGPAAKRWSNRFCVAALAVAIPLTVSRTAVLGMAVTFAVLMPTWPRAWRHAAYVALLMFTGVMGVAVPGLLGTFKRMFLGMNEDSSATARTDDYAAVAEYFSQHPLFGRGVGTFLPHVYRILDNQYLATLVETGAFGLSAVLLIFVCGWTVARRSRRKSADAPTRHLGQALAAGIAVFAVTCGTFDAFSFPVAVSSAFLLIGCAGALWRITDPYGGAYVAVSPRWLRLLVGRGSPQDLVVHSLEPARGDARTSRPG</sequence>
<name>A0ABX9LM53_9ACTN</name>
<evidence type="ECO:0000256" key="4">
    <source>
        <dbReference type="ARBA" id="ARBA00023136"/>
    </source>
</evidence>
<feature type="domain" description="O-antigen ligase-related" evidence="6">
    <location>
        <begin position="243"/>
        <end position="371"/>
    </location>
</feature>
<comment type="subcellular location">
    <subcellularLocation>
        <location evidence="1">Membrane</location>
        <topology evidence="1">Multi-pass membrane protein</topology>
    </subcellularLocation>
</comment>
<dbReference type="PANTHER" id="PTHR37422:SF13">
    <property type="entry name" value="LIPOPOLYSACCHARIDE BIOSYNTHESIS PROTEIN PA4999-RELATED"/>
    <property type="match status" value="1"/>
</dbReference>
<keyword evidence="2 5" id="KW-0812">Transmembrane</keyword>
<keyword evidence="7" id="KW-0436">Ligase</keyword>
<reference evidence="7 8" key="1">
    <citation type="submission" date="2018-08" db="EMBL/GenBank/DDBJ databases">
        <title>Microbispora. triticiradicis sp. nov., a novel actinomycete isolated from the root of wheat (Triticum aestivum L.)).</title>
        <authorList>
            <person name="Han C."/>
        </authorList>
    </citation>
    <scope>NUCLEOTIDE SEQUENCE [LARGE SCALE GENOMIC DNA]</scope>
    <source>
        <strain evidence="7 8">NEAU-HRDPA2-9</strain>
    </source>
</reference>
<gene>
    <name evidence="7" type="ORF">DI270_015710</name>
</gene>